<keyword evidence="3 6" id="KW-1133">Transmembrane helix</keyword>
<protein>
    <recommendedName>
        <fullName evidence="9">MFS general substrate transporter</fullName>
    </recommendedName>
</protein>
<reference evidence="7" key="1">
    <citation type="submission" date="2020-11" db="EMBL/GenBank/DDBJ databases">
        <authorList>
            <consortium name="DOE Joint Genome Institute"/>
            <person name="Ahrendt S."/>
            <person name="Riley R."/>
            <person name="Andreopoulos W."/>
            <person name="Labutti K."/>
            <person name="Pangilinan J."/>
            <person name="Ruiz-Duenas F.J."/>
            <person name="Barrasa J.M."/>
            <person name="Sanchez-Garcia M."/>
            <person name="Camarero S."/>
            <person name="Miyauchi S."/>
            <person name="Serrano A."/>
            <person name="Linde D."/>
            <person name="Babiker R."/>
            <person name="Drula E."/>
            <person name="Ayuso-Fernandez I."/>
            <person name="Pacheco R."/>
            <person name="Padilla G."/>
            <person name="Ferreira P."/>
            <person name="Barriuso J."/>
            <person name="Kellner H."/>
            <person name="Castanera R."/>
            <person name="Alfaro M."/>
            <person name="Ramirez L."/>
            <person name="Pisabarro A.G."/>
            <person name="Kuo A."/>
            <person name="Tritt A."/>
            <person name="Lipzen A."/>
            <person name="He G."/>
            <person name="Yan M."/>
            <person name="Ng V."/>
            <person name="Cullen D."/>
            <person name="Martin F."/>
            <person name="Rosso M.-N."/>
            <person name="Henrissat B."/>
            <person name="Hibbett D."/>
            <person name="Martinez A.T."/>
            <person name="Grigoriev I.V."/>
        </authorList>
    </citation>
    <scope>NUCLEOTIDE SEQUENCE</scope>
    <source>
        <strain evidence="7">CBS 247.69</strain>
    </source>
</reference>
<evidence type="ECO:0000256" key="6">
    <source>
        <dbReference type="SAM" id="Phobius"/>
    </source>
</evidence>
<keyword evidence="4 6" id="KW-0472">Membrane</keyword>
<keyword evidence="8" id="KW-1185">Reference proteome</keyword>
<dbReference type="SUPFAM" id="SSF103473">
    <property type="entry name" value="MFS general substrate transporter"/>
    <property type="match status" value="1"/>
</dbReference>
<feature type="transmembrane region" description="Helical" evidence="6">
    <location>
        <begin position="141"/>
        <end position="161"/>
    </location>
</feature>
<name>A0A9P6CIV4_9AGAR</name>
<dbReference type="Gene3D" id="1.20.1250.20">
    <property type="entry name" value="MFS general substrate transporter like domains"/>
    <property type="match status" value="1"/>
</dbReference>
<feature type="transmembrane region" description="Helical" evidence="6">
    <location>
        <begin position="487"/>
        <end position="511"/>
    </location>
</feature>
<feature type="transmembrane region" description="Helical" evidence="6">
    <location>
        <begin position="173"/>
        <end position="197"/>
    </location>
</feature>
<dbReference type="InterPro" id="IPR036259">
    <property type="entry name" value="MFS_trans_sf"/>
</dbReference>
<dbReference type="Pfam" id="PF07690">
    <property type="entry name" value="MFS_1"/>
    <property type="match status" value="1"/>
</dbReference>
<feature type="transmembrane region" description="Helical" evidence="6">
    <location>
        <begin position="517"/>
        <end position="540"/>
    </location>
</feature>
<evidence type="ECO:0000256" key="3">
    <source>
        <dbReference type="ARBA" id="ARBA00022989"/>
    </source>
</evidence>
<gene>
    <name evidence="7" type="ORF">BDZ94DRAFT_837450</name>
</gene>
<dbReference type="GO" id="GO:0022857">
    <property type="term" value="F:transmembrane transporter activity"/>
    <property type="evidence" value="ECO:0007669"/>
    <property type="project" value="InterPro"/>
</dbReference>
<evidence type="ECO:0000313" key="8">
    <source>
        <dbReference type="Proteomes" id="UP000807353"/>
    </source>
</evidence>
<dbReference type="OrthoDB" id="3026777at2759"/>
<dbReference type="Proteomes" id="UP000807353">
    <property type="component" value="Unassembled WGS sequence"/>
</dbReference>
<accession>A0A9P6CIV4</accession>
<dbReference type="PANTHER" id="PTHR23507">
    <property type="entry name" value="ZGC:174356"/>
    <property type="match status" value="1"/>
</dbReference>
<comment type="subcellular location">
    <subcellularLocation>
        <location evidence="1">Membrane</location>
        <topology evidence="1">Multi-pass membrane protein</topology>
    </subcellularLocation>
</comment>
<feature type="transmembrane region" description="Helical" evidence="6">
    <location>
        <begin position="377"/>
        <end position="401"/>
    </location>
</feature>
<evidence type="ECO:0000256" key="2">
    <source>
        <dbReference type="ARBA" id="ARBA00022692"/>
    </source>
</evidence>
<feature type="region of interest" description="Disordered" evidence="5">
    <location>
        <begin position="1"/>
        <end position="29"/>
    </location>
</feature>
<dbReference type="EMBL" id="MU150234">
    <property type="protein sequence ID" value="KAF9468036.1"/>
    <property type="molecule type" value="Genomic_DNA"/>
</dbReference>
<feature type="transmembrane region" description="Helical" evidence="6">
    <location>
        <begin position="42"/>
        <end position="62"/>
    </location>
</feature>
<proteinExistence type="predicted"/>
<evidence type="ECO:0000256" key="5">
    <source>
        <dbReference type="SAM" id="MobiDB-lite"/>
    </source>
</evidence>
<keyword evidence="2 6" id="KW-0812">Transmembrane</keyword>
<feature type="transmembrane region" description="Helical" evidence="6">
    <location>
        <begin position="258"/>
        <end position="275"/>
    </location>
</feature>
<evidence type="ECO:0008006" key="9">
    <source>
        <dbReference type="Google" id="ProtNLM"/>
    </source>
</evidence>
<dbReference type="GO" id="GO:0016020">
    <property type="term" value="C:membrane"/>
    <property type="evidence" value="ECO:0007669"/>
    <property type="project" value="UniProtKB-SubCell"/>
</dbReference>
<evidence type="ECO:0000256" key="1">
    <source>
        <dbReference type="ARBA" id="ARBA00004141"/>
    </source>
</evidence>
<evidence type="ECO:0000313" key="7">
    <source>
        <dbReference type="EMBL" id="KAF9468036.1"/>
    </source>
</evidence>
<comment type="caution">
    <text evidence="7">The sequence shown here is derived from an EMBL/GenBank/DDBJ whole genome shotgun (WGS) entry which is preliminary data.</text>
</comment>
<dbReference type="AlphaFoldDB" id="A0A9P6CIV4"/>
<organism evidence="7 8">
    <name type="scientific">Collybia nuda</name>
    <dbReference type="NCBI Taxonomy" id="64659"/>
    <lineage>
        <taxon>Eukaryota</taxon>
        <taxon>Fungi</taxon>
        <taxon>Dikarya</taxon>
        <taxon>Basidiomycota</taxon>
        <taxon>Agaricomycotina</taxon>
        <taxon>Agaricomycetes</taxon>
        <taxon>Agaricomycetidae</taxon>
        <taxon>Agaricales</taxon>
        <taxon>Tricholomatineae</taxon>
        <taxon>Clitocybaceae</taxon>
        <taxon>Collybia</taxon>
    </lineage>
</organism>
<feature type="transmembrane region" description="Helical" evidence="6">
    <location>
        <begin position="338"/>
        <end position="357"/>
    </location>
</feature>
<evidence type="ECO:0000256" key="4">
    <source>
        <dbReference type="ARBA" id="ARBA00023136"/>
    </source>
</evidence>
<dbReference type="PANTHER" id="PTHR23507:SF1">
    <property type="entry name" value="FI18259P1-RELATED"/>
    <property type="match status" value="1"/>
</dbReference>
<feature type="transmembrane region" description="Helical" evidence="6">
    <location>
        <begin position="226"/>
        <end position="249"/>
    </location>
</feature>
<dbReference type="InterPro" id="IPR011701">
    <property type="entry name" value="MFS"/>
</dbReference>
<sequence length="564" mass="61736">MHTPLPDNFHNPQEQQALLPRPNQNTRRHETRKALIPKFTRWGAHPFWLVPIVLVVSMSRGVTMSPRIQVYKAIACRTLNHAEEIPGLQLITSTAVDCSGPEVQARAAKIQASVVTVMSVLSAITTGFWSRLGDDYGRKPILVLFIIGALAMEFFYVLVMNPISIFGRYGEQFILVGPVLEGFVGAISSFNGIVHAYTADCTKPGSRYTTLIFSVAYWPDQNRSKIFSTVQAIVFIGLASGPWFSGFVLPKNADIHEFFYLSMTLLVITLVYLVFVCPESREPSAQVPGISSGDSATFKSHPLLVMRRYAYKFITAVMLPISMFAPRSIPGRPNKINYNITLMGLGLFLYIVSTGVYTSKYLYAQHVYEWTATQLGYYMSLLWVTRAFNLLVLLPVIVSYFKPHLEAGATTPESMASEMRFDKNLARCSLAVDGIADALVAIAPTSSQPTYLALSCLSSLTSGGNPSLHSLGAVCLHASGRGSEIGAFFGGIAVLSAVGHIISPYIFAFLYASTVAFFPKSIFCLAAVLLGCGVFLLSAIKAEPEYIGSHSYSTLDDGEEDNRA</sequence>